<organism evidence="1">
    <name type="scientific">Hexamita inflata</name>
    <dbReference type="NCBI Taxonomy" id="28002"/>
    <lineage>
        <taxon>Eukaryota</taxon>
        <taxon>Metamonada</taxon>
        <taxon>Diplomonadida</taxon>
        <taxon>Hexamitidae</taxon>
        <taxon>Hexamitinae</taxon>
        <taxon>Hexamita</taxon>
    </lineage>
</organism>
<sequence>MKLLVLTKFNTYQNVGQSKCQEAIDILGQISTKLFCKKIQLRIHFEIVIVSCLMIIQFPAYHQYAIGQVLNLLNLGQYSELYHQLLESQIYQSIAYLHWFN</sequence>
<accession>A0AA86Q6X3</accession>
<reference evidence="1" key="1">
    <citation type="submission" date="2023-06" db="EMBL/GenBank/DDBJ databases">
        <authorList>
            <person name="Kurt Z."/>
        </authorList>
    </citation>
    <scope>NUCLEOTIDE SEQUENCE</scope>
</reference>
<evidence type="ECO:0000313" key="2">
    <source>
        <dbReference type="EMBL" id="CAL6050087.1"/>
    </source>
</evidence>
<dbReference type="EMBL" id="CATOUU010000772">
    <property type="protein sequence ID" value="CAI9947029.1"/>
    <property type="molecule type" value="Genomic_DNA"/>
</dbReference>
<protein>
    <submittedName>
        <fullName evidence="2">Hypothetical_protein</fullName>
    </submittedName>
</protein>
<gene>
    <name evidence="1" type="ORF">HINF_LOCUS34674</name>
    <name evidence="2" type="ORF">HINF_LOCUS43719</name>
</gene>
<evidence type="ECO:0000313" key="1">
    <source>
        <dbReference type="EMBL" id="CAI9947029.1"/>
    </source>
</evidence>
<proteinExistence type="predicted"/>
<comment type="caution">
    <text evidence="1">The sequence shown here is derived from an EMBL/GenBank/DDBJ whole genome shotgun (WGS) entry which is preliminary data.</text>
</comment>
<keyword evidence="3" id="KW-1185">Reference proteome</keyword>
<dbReference type="Proteomes" id="UP001642409">
    <property type="component" value="Unassembled WGS sequence"/>
</dbReference>
<dbReference type="AlphaFoldDB" id="A0AA86Q6X3"/>
<evidence type="ECO:0000313" key="3">
    <source>
        <dbReference type="Proteomes" id="UP001642409"/>
    </source>
</evidence>
<reference evidence="2 3" key="2">
    <citation type="submission" date="2024-07" db="EMBL/GenBank/DDBJ databases">
        <authorList>
            <person name="Akdeniz Z."/>
        </authorList>
    </citation>
    <scope>NUCLEOTIDE SEQUENCE [LARGE SCALE GENOMIC DNA]</scope>
</reference>
<name>A0AA86Q6X3_9EUKA</name>
<dbReference type="EMBL" id="CAXDID020000183">
    <property type="protein sequence ID" value="CAL6050087.1"/>
    <property type="molecule type" value="Genomic_DNA"/>
</dbReference>